<evidence type="ECO:0000259" key="2">
    <source>
        <dbReference type="Pfam" id="PF00931"/>
    </source>
</evidence>
<evidence type="ECO:0000313" key="4">
    <source>
        <dbReference type="Proteomes" id="UP000823388"/>
    </source>
</evidence>
<name>A0A8T0WUF4_PANVG</name>
<proteinExistence type="predicted"/>
<sequence length="794" mass="88189">MTVNEEMGKDLDDVCCLLQTALIGRSMLILLDDVWEQDIVDRFTKLYDNDCRYLVTTRDEAIYEIAEAEKVEISKDDIKEISKEILLYHSLLSVEELPPVAEVLLDRCGHHPLTVAVMGKALRKETRVEKWDKAISNLSTYATCAPGPVSYVNEKDVESTLTIFGSFEYSLEAMPENSRSFFMVLAAISWEEPVPEACLESIWSALLQNSLFSLVVSKLVEGSLIIKLEDQLLYHMHDMVSLYLENKTNDAVRTLLSESISDCAALVAPWLFVFGKECVKGPAEQKIRSFFSQLEFMEIEILLGSTTQALMTCRSISDFEASRLGFSKILGPRIAEIISVGSPDLIFAIIKAITVIFFQADYINLAQSLETAGSIDKLIDLLGVCEDTSTVANFSYVLAKISEHVDATIADEILSRIPMDRIAGLLSPENELWHESVFTTLASMTKVGKLKAVETMIESGVDKKLLVLLGNGSEISQHHAIVMLKTFCELGAPLQGCMGPAVLIHLPWHARISLERFVLFDQSVPPSPKPQQFDVILHKIRQRDSKEIIEAIQGLLPLAERAKDSTVQDLLLGSNLFGRLSLLLQCREVESNQNQVRSQTAFLVMKLACTGGEPYVHRFLELNIVHDLIGMMQCNIDELQDSAYYALHQIVFAKGGSLVLQRFLQLGTIEKLVNLLDCKSLKTKDLAMQLLVDIAVVGTKPCIERMLASHVVEKLVALEKAGEPFGGAVSRYIQGLNMCKNVQSAERAVMKQHILRKVRSAVRGHKLEASLVASVEYCIAEGSQGASSSGRKKK</sequence>
<dbReference type="Gene3D" id="1.10.10.10">
    <property type="entry name" value="Winged helix-like DNA-binding domain superfamily/Winged helix DNA-binding domain"/>
    <property type="match status" value="1"/>
</dbReference>
<keyword evidence="4" id="KW-1185">Reference proteome</keyword>
<gene>
    <name evidence="3" type="ORF">PVAP13_1NG109000</name>
</gene>
<dbReference type="SUPFAM" id="SSF48371">
    <property type="entry name" value="ARM repeat"/>
    <property type="match status" value="1"/>
</dbReference>
<evidence type="ECO:0000313" key="3">
    <source>
        <dbReference type="EMBL" id="KAG2649336.1"/>
    </source>
</evidence>
<comment type="caution">
    <text evidence="3">The sequence shown here is derived from an EMBL/GenBank/DDBJ whole genome shotgun (WGS) entry which is preliminary data.</text>
</comment>
<dbReference type="Pfam" id="PF00931">
    <property type="entry name" value="NB-ARC"/>
    <property type="match status" value="1"/>
</dbReference>
<dbReference type="SUPFAM" id="SSF52540">
    <property type="entry name" value="P-loop containing nucleoside triphosphate hydrolases"/>
    <property type="match status" value="1"/>
</dbReference>
<accession>A0A8T0WUF4</accession>
<dbReference type="GO" id="GO:0043531">
    <property type="term" value="F:ADP binding"/>
    <property type="evidence" value="ECO:0007669"/>
    <property type="project" value="InterPro"/>
</dbReference>
<organism evidence="3 4">
    <name type="scientific">Panicum virgatum</name>
    <name type="common">Blackwell switchgrass</name>
    <dbReference type="NCBI Taxonomy" id="38727"/>
    <lineage>
        <taxon>Eukaryota</taxon>
        <taxon>Viridiplantae</taxon>
        <taxon>Streptophyta</taxon>
        <taxon>Embryophyta</taxon>
        <taxon>Tracheophyta</taxon>
        <taxon>Spermatophyta</taxon>
        <taxon>Magnoliopsida</taxon>
        <taxon>Liliopsida</taxon>
        <taxon>Poales</taxon>
        <taxon>Poaceae</taxon>
        <taxon>PACMAD clade</taxon>
        <taxon>Panicoideae</taxon>
        <taxon>Panicodae</taxon>
        <taxon>Paniceae</taxon>
        <taxon>Panicinae</taxon>
        <taxon>Panicum</taxon>
        <taxon>Panicum sect. Hiantes</taxon>
    </lineage>
</organism>
<dbReference type="Gene3D" id="1.25.10.10">
    <property type="entry name" value="Leucine-rich Repeat Variant"/>
    <property type="match status" value="2"/>
</dbReference>
<dbReference type="InterPro" id="IPR042197">
    <property type="entry name" value="Apaf_helical"/>
</dbReference>
<dbReference type="InterPro" id="IPR016024">
    <property type="entry name" value="ARM-type_fold"/>
</dbReference>
<keyword evidence="1" id="KW-0677">Repeat</keyword>
<dbReference type="PANTHER" id="PTHR19851:SF7">
    <property type="entry name" value="F-BOX DOMAIN-CONTAINING PROTEIN"/>
    <property type="match status" value="1"/>
</dbReference>
<dbReference type="InterPro" id="IPR011989">
    <property type="entry name" value="ARM-like"/>
</dbReference>
<feature type="domain" description="NB-ARC" evidence="2">
    <location>
        <begin position="18"/>
        <end position="71"/>
    </location>
</feature>
<dbReference type="InterPro" id="IPR027417">
    <property type="entry name" value="P-loop_NTPase"/>
</dbReference>
<reference evidence="3" key="1">
    <citation type="submission" date="2020-05" db="EMBL/GenBank/DDBJ databases">
        <title>WGS assembly of Panicum virgatum.</title>
        <authorList>
            <person name="Lovell J.T."/>
            <person name="Jenkins J."/>
            <person name="Shu S."/>
            <person name="Juenger T.E."/>
            <person name="Schmutz J."/>
        </authorList>
    </citation>
    <scope>NUCLEOTIDE SEQUENCE</scope>
    <source>
        <strain evidence="3">AP13</strain>
    </source>
</reference>
<dbReference type="Gene3D" id="1.10.8.430">
    <property type="entry name" value="Helical domain of apoptotic protease-activating factors"/>
    <property type="match status" value="1"/>
</dbReference>
<dbReference type="AlphaFoldDB" id="A0A8T0WUF4"/>
<dbReference type="PANTHER" id="PTHR19851">
    <property type="entry name" value="OS02G0203500 PROTEIN"/>
    <property type="match status" value="1"/>
</dbReference>
<dbReference type="Gene3D" id="3.40.50.300">
    <property type="entry name" value="P-loop containing nucleotide triphosphate hydrolases"/>
    <property type="match status" value="1"/>
</dbReference>
<evidence type="ECO:0000256" key="1">
    <source>
        <dbReference type="ARBA" id="ARBA00022737"/>
    </source>
</evidence>
<protein>
    <recommendedName>
        <fullName evidence="2">NB-ARC domain-containing protein</fullName>
    </recommendedName>
</protein>
<dbReference type="InterPro" id="IPR002182">
    <property type="entry name" value="NB-ARC"/>
</dbReference>
<dbReference type="EMBL" id="CM029038">
    <property type="protein sequence ID" value="KAG2649336.1"/>
    <property type="molecule type" value="Genomic_DNA"/>
</dbReference>
<dbReference type="Proteomes" id="UP000823388">
    <property type="component" value="Chromosome 1N"/>
</dbReference>
<dbReference type="InterPro" id="IPR036388">
    <property type="entry name" value="WH-like_DNA-bd_sf"/>
</dbReference>